<evidence type="ECO:0000256" key="2">
    <source>
        <dbReference type="SAM" id="Phobius"/>
    </source>
</evidence>
<dbReference type="Pfam" id="PF00344">
    <property type="entry name" value="SecY"/>
    <property type="match status" value="1"/>
</dbReference>
<dbReference type="InterPro" id="IPR019561">
    <property type="entry name" value="Translocon_Sec61/SecY_plug_dom"/>
</dbReference>
<keyword evidence="2" id="KW-0472">Membrane</keyword>
<comment type="similarity">
    <text evidence="1">Belongs to the SecY/SEC61-alpha family.</text>
</comment>
<dbReference type="EMBL" id="KB468157">
    <property type="protein sequence ID" value="PCH44247.1"/>
    <property type="molecule type" value="Genomic_DNA"/>
</dbReference>
<keyword evidence="2" id="KW-1133">Transmembrane helix</keyword>
<dbReference type="SUPFAM" id="SSF103491">
    <property type="entry name" value="Preprotein translocase SecY subunit"/>
    <property type="match status" value="1"/>
</dbReference>
<organism evidence="4 5">
    <name type="scientific">Wolfiporia cocos (strain MD-104)</name>
    <name type="common">Brown rot fungus</name>
    <dbReference type="NCBI Taxonomy" id="742152"/>
    <lineage>
        <taxon>Eukaryota</taxon>
        <taxon>Fungi</taxon>
        <taxon>Dikarya</taxon>
        <taxon>Basidiomycota</taxon>
        <taxon>Agaricomycotina</taxon>
        <taxon>Agaricomycetes</taxon>
        <taxon>Polyporales</taxon>
        <taxon>Phaeolaceae</taxon>
        <taxon>Wolfiporia</taxon>
    </lineage>
</organism>
<sequence length="135" mass="15060">LILTVHSQVLLYGLMSSDSSDPLYWMCVILMSNYGMLMELGIMPIVTSGMIMQLLTSANLIEVDFSLKEDCVLFSSVQKHEFFMLIISLGQAIVYVLTGLYGQPHDLSVGVCLLLIPSESTSYQNLPIDNRYDRG</sequence>
<reference evidence="4 5" key="1">
    <citation type="journal article" date="2012" name="Science">
        <title>The Paleozoic origin of enzymatic lignin decomposition reconstructed from 31 fungal genomes.</title>
        <authorList>
            <person name="Floudas D."/>
            <person name="Binder M."/>
            <person name="Riley R."/>
            <person name="Barry K."/>
            <person name="Blanchette R.A."/>
            <person name="Henrissat B."/>
            <person name="Martinez A.T."/>
            <person name="Otillar R."/>
            <person name="Spatafora J.W."/>
            <person name="Yadav J.S."/>
            <person name="Aerts A."/>
            <person name="Benoit I."/>
            <person name="Boyd A."/>
            <person name="Carlson A."/>
            <person name="Copeland A."/>
            <person name="Coutinho P.M."/>
            <person name="de Vries R.P."/>
            <person name="Ferreira P."/>
            <person name="Findley K."/>
            <person name="Foster B."/>
            <person name="Gaskell J."/>
            <person name="Glotzer D."/>
            <person name="Gorecki P."/>
            <person name="Heitman J."/>
            <person name="Hesse C."/>
            <person name="Hori C."/>
            <person name="Igarashi K."/>
            <person name="Jurgens J.A."/>
            <person name="Kallen N."/>
            <person name="Kersten P."/>
            <person name="Kohler A."/>
            <person name="Kuees U."/>
            <person name="Kumar T.K.A."/>
            <person name="Kuo A."/>
            <person name="LaButti K."/>
            <person name="Larrondo L.F."/>
            <person name="Lindquist E."/>
            <person name="Ling A."/>
            <person name="Lombard V."/>
            <person name="Lucas S."/>
            <person name="Lundell T."/>
            <person name="Martin R."/>
            <person name="McLaughlin D.J."/>
            <person name="Morgenstern I."/>
            <person name="Morin E."/>
            <person name="Murat C."/>
            <person name="Nagy L.G."/>
            <person name="Nolan M."/>
            <person name="Ohm R.A."/>
            <person name="Patyshakuliyeva A."/>
            <person name="Rokas A."/>
            <person name="Ruiz-Duenas F.J."/>
            <person name="Sabat G."/>
            <person name="Salamov A."/>
            <person name="Samejima M."/>
            <person name="Schmutz J."/>
            <person name="Slot J.C."/>
            <person name="St John F."/>
            <person name="Stenlid J."/>
            <person name="Sun H."/>
            <person name="Sun S."/>
            <person name="Syed K."/>
            <person name="Tsang A."/>
            <person name="Wiebenga A."/>
            <person name="Young D."/>
            <person name="Pisabarro A."/>
            <person name="Eastwood D.C."/>
            <person name="Martin F."/>
            <person name="Cullen D."/>
            <person name="Grigoriev I.V."/>
            <person name="Hibbett D.S."/>
        </authorList>
    </citation>
    <scope>NUCLEOTIDE SEQUENCE [LARGE SCALE GENOMIC DNA]</scope>
    <source>
        <strain evidence="4 5">MD-104</strain>
    </source>
</reference>
<feature type="transmembrane region" description="Helical" evidence="2">
    <location>
        <begin position="23"/>
        <end position="46"/>
    </location>
</feature>
<keyword evidence="5" id="KW-1185">Reference proteome</keyword>
<dbReference type="InterPro" id="IPR002208">
    <property type="entry name" value="SecY/SEC61-alpha"/>
</dbReference>
<dbReference type="STRING" id="742152.A0A2H3K731"/>
<feature type="non-terminal residue" evidence="4">
    <location>
        <position position="1"/>
    </location>
</feature>
<gene>
    <name evidence="4" type="ORF">WOLCODRAFT_77090</name>
</gene>
<dbReference type="GO" id="GO:0015031">
    <property type="term" value="P:protein transport"/>
    <property type="evidence" value="ECO:0007669"/>
    <property type="project" value="InterPro"/>
</dbReference>
<keyword evidence="2" id="KW-0812">Transmembrane</keyword>
<dbReference type="Proteomes" id="UP000218811">
    <property type="component" value="Unassembled WGS sequence"/>
</dbReference>
<proteinExistence type="inferred from homology"/>
<protein>
    <recommendedName>
        <fullName evidence="3">Translocon Sec61/SecY plug domain-containing protein</fullName>
    </recommendedName>
</protein>
<evidence type="ECO:0000256" key="1">
    <source>
        <dbReference type="RuleBase" id="RU004349"/>
    </source>
</evidence>
<feature type="domain" description="Translocon Sec61/SecY plug" evidence="3">
    <location>
        <begin position="7"/>
        <end position="33"/>
    </location>
</feature>
<feature type="transmembrane region" description="Helical" evidence="2">
    <location>
        <begin position="82"/>
        <end position="101"/>
    </location>
</feature>
<evidence type="ECO:0000313" key="5">
    <source>
        <dbReference type="Proteomes" id="UP000218811"/>
    </source>
</evidence>
<dbReference type="OMA" id="FCKLERR"/>
<dbReference type="InterPro" id="IPR023201">
    <property type="entry name" value="SecY_dom_sf"/>
</dbReference>
<dbReference type="Pfam" id="PF10559">
    <property type="entry name" value="Plug_translocon"/>
    <property type="match status" value="1"/>
</dbReference>
<dbReference type="PANTHER" id="PTHR10906">
    <property type="entry name" value="SECY/SEC61-ALPHA FAMILY MEMBER"/>
    <property type="match status" value="1"/>
</dbReference>
<dbReference type="Gene3D" id="1.10.3370.10">
    <property type="entry name" value="SecY subunit domain"/>
    <property type="match status" value="1"/>
</dbReference>
<name>A0A2H3K731_WOLCO</name>
<dbReference type="GO" id="GO:0016020">
    <property type="term" value="C:membrane"/>
    <property type="evidence" value="ECO:0007669"/>
    <property type="project" value="InterPro"/>
</dbReference>
<dbReference type="OrthoDB" id="3010309at2759"/>
<evidence type="ECO:0000313" key="4">
    <source>
        <dbReference type="EMBL" id="PCH44247.1"/>
    </source>
</evidence>
<accession>A0A2H3K731</accession>
<dbReference type="AlphaFoldDB" id="A0A2H3K731"/>
<evidence type="ECO:0000259" key="3">
    <source>
        <dbReference type="Pfam" id="PF10559"/>
    </source>
</evidence>